<evidence type="ECO:0000256" key="2">
    <source>
        <dbReference type="ARBA" id="ARBA00004922"/>
    </source>
</evidence>
<dbReference type="STRING" id="307507.A0A2V0NWX2"/>
<accession>A0A2V0NWX2</accession>
<keyword evidence="4 10" id="KW-0808">Transferase</keyword>
<comment type="pathway">
    <text evidence="2">Protein modification; protein glycosylation.</text>
</comment>
<evidence type="ECO:0000256" key="4">
    <source>
        <dbReference type="ARBA" id="ARBA00022679"/>
    </source>
</evidence>
<dbReference type="Pfam" id="PF13692">
    <property type="entry name" value="Glyco_trans_1_4"/>
    <property type="match status" value="1"/>
</dbReference>
<dbReference type="PANTHER" id="PTHR13036:SF0">
    <property type="entry name" value="CHITOBIOSYLDIPHOSPHODOLICHOL BETA-MANNOSYLTRANSFERASE"/>
    <property type="match status" value="1"/>
</dbReference>
<organism evidence="10 11">
    <name type="scientific">Raphidocelis subcapitata</name>
    <dbReference type="NCBI Taxonomy" id="307507"/>
    <lineage>
        <taxon>Eukaryota</taxon>
        <taxon>Viridiplantae</taxon>
        <taxon>Chlorophyta</taxon>
        <taxon>core chlorophytes</taxon>
        <taxon>Chlorophyceae</taxon>
        <taxon>CS clade</taxon>
        <taxon>Sphaeropleales</taxon>
        <taxon>Selenastraceae</taxon>
        <taxon>Raphidocelis</taxon>
    </lineage>
</organism>
<dbReference type="PANTHER" id="PTHR13036">
    <property type="entry name" value="BETA1,4 MANNOSYLTRANSFERASE"/>
    <property type="match status" value="1"/>
</dbReference>
<dbReference type="GO" id="GO:0005789">
    <property type="term" value="C:endoplasmic reticulum membrane"/>
    <property type="evidence" value="ECO:0007669"/>
    <property type="project" value="UniProtKB-SubCell"/>
</dbReference>
<dbReference type="FunCoup" id="A0A2V0NWX2">
    <property type="interactions" value="2234"/>
</dbReference>
<keyword evidence="8" id="KW-0472">Membrane</keyword>
<evidence type="ECO:0000256" key="3">
    <source>
        <dbReference type="ARBA" id="ARBA00022676"/>
    </source>
</evidence>
<dbReference type="GO" id="GO:0000030">
    <property type="term" value="F:mannosyltransferase activity"/>
    <property type="evidence" value="ECO:0007669"/>
    <property type="project" value="InterPro"/>
</dbReference>
<gene>
    <name evidence="10" type="ORF">Rsub_02009</name>
</gene>
<reference evidence="10 11" key="1">
    <citation type="journal article" date="2018" name="Sci. Rep.">
        <title>Raphidocelis subcapitata (=Pseudokirchneriella subcapitata) provides an insight into genome evolution and environmental adaptations in the Sphaeropleales.</title>
        <authorList>
            <person name="Suzuki S."/>
            <person name="Yamaguchi H."/>
            <person name="Nakajima N."/>
            <person name="Kawachi M."/>
        </authorList>
    </citation>
    <scope>NUCLEOTIDE SEQUENCE [LARGE SCALE GENOMIC DNA]</scope>
    <source>
        <strain evidence="10 11">NIES-35</strain>
    </source>
</reference>
<evidence type="ECO:0000256" key="7">
    <source>
        <dbReference type="ARBA" id="ARBA00022989"/>
    </source>
</evidence>
<name>A0A2V0NWX2_9CHLO</name>
<dbReference type="Pfam" id="PF13579">
    <property type="entry name" value="Glyco_trans_4_4"/>
    <property type="match status" value="1"/>
</dbReference>
<dbReference type="SUPFAM" id="SSF53756">
    <property type="entry name" value="UDP-Glycosyltransferase/glycogen phosphorylase"/>
    <property type="match status" value="2"/>
</dbReference>
<evidence type="ECO:0000313" key="10">
    <source>
        <dbReference type="EMBL" id="GBF89437.1"/>
    </source>
</evidence>
<keyword evidence="6" id="KW-0256">Endoplasmic reticulum</keyword>
<keyword evidence="5" id="KW-0812">Transmembrane</keyword>
<keyword evidence="7" id="KW-1133">Transmembrane helix</keyword>
<dbReference type="InParanoid" id="A0A2V0NWX2"/>
<dbReference type="AlphaFoldDB" id="A0A2V0NWX2"/>
<feature type="domain" description="Glycosyltransferase subfamily 4-like N-terminal" evidence="9">
    <location>
        <begin position="20"/>
        <end position="186"/>
    </location>
</feature>
<comment type="caution">
    <text evidence="10">The sequence shown here is derived from an EMBL/GenBank/DDBJ whole genome shotgun (WGS) entry which is preliminary data.</text>
</comment>
<dbReference type="Proteomes" id="UP000247498">
    <property type="component" value="Unassembled WGS sequence"/>
</dbReference>
<evidence type="ECO:0000313" key="11">
    <source>
        <dbReference type="Proteomes" id="UP000247498"/>
    </source>
</evidence>
<evidence type="ECO:0000256" key="8">
    <source>
        <dbReference type="ARBA" id="ARBA00023136"/>
    </source>
</evidence>
<dbReference type="InterPro" id="IPR028098">
    <property type="entry name" value="Glyco_trans_4-like_N"/>
</dbReference>
<dbReference type="EMBL" id="BDRX01000010">
    <property type="protein sequence ID" value="GBF89437.1"/>
    <property type="molecule type" value="Genomic_DNA"/>
</dbReference>
<dbReference type="InterPro" id="IPR026051">
    <property type="entry name" value="ALG1-like"/>
</dbReference>
<evidence type="ECO:0000256" key="5">
    <source>
        <dbReference type="ARBA" id="ARBA00022692"/>
    </source>
</evidence>
<keyword evidence="11" id="KW-1185">Reference proteome</keyword>
<dbReference type="OrthoDB" id="614844at2759"/>
<proteinExistence type="predicted"/>
<comment type="subcellular location">
    <subcellularLocation>
        <location evidence="1">Endoplasmic reticulum membrane</location>
        <topology evidence="1">Single-pass membrane protein</topology>
    </subcellularLocation>
</comment>
<sequence length="482" mass="49731">MAAPARVWVVVLGDFGRSPRMQYHAASLAAAGYDVHVLASPGSPPIRQLLDAPNVTLHHLPPPPGWAGRLPALPALAAKALLQAALMLWAALVTMPRPACILMQNPPAIPAMMVLALAALRHRAALVIDWHNLAYSVLALRHARRRWLVSLARAYERALGRRGAAHFTVTEAMAGFLSREFGVAAAVLYDRPPAAFRTLGGGERRGVLERLAPQLRAAAIGADVFGGGGGGGGAAAAAAAAAAPPSSSPLTRAAAARASAAAGAAEPFTRPPGGAGAGRRVALVVSSTSWTPDEDFGILLEAAKAYDAAAAADEALPRVLFAITGRGPQREEYLAAAARLPLRRCAFASVWLEPEDYPALLGAADLGVCLHTSSSGLDLPMKVVDMFGSGLPVLAARYPCIGELVKDGETGLLFDGPGQLSRQLLSLLRGFGDEGGGGGGGGGALARMRAAVVAAHDGWRWDENWGRVAAPVVAAACARRGK</sequence>
<keyword evidence="3 10" id="KW-0328">Glycosyltransferase</keyword>
<dbReference type="Gene3D" id="3.40.50.2000">
    <property type="entry name" value="Glycogen Phosphorylase B"/>
    <property type="match status" value="2"/>
</dbReference>
<protein>
    <submittedName>
        <fullName evidence="10">Chitobiosyldiphosphodolichol beta-mannosyltransferase</fullName>
    </submittedName>
</protein>
<evidence type="ECO:0000256" key="1">
    <source>
        <dbReference type="ARBA" id="ARBA00004389"/>
    </source>
</evidence>
<evidence type="ECO:0000256" key="6">
    <source>
        <dbReference type="ARBA" id="ARBA00022824"/>
    </source>
</evidence>
<evidence type="ECO:0000259" key="9">
    <source>
        <dbReference type="Pfam" id="PF13579"/>
    </source>
</evidence>